<dbReference type="EMBL" id="VWOX01000001">
    <property type="protein sequence ID" value="KAA5547161.1"/>
    <property type="molecule type" value="Genomic_DNA"/>
</dbReference>
<dbReference type="NCBIfam" id="TIGR02603">
    <property type="entry name" value="CxxCH_TIGR02603"/>
    <property type="match status" value="1"/>
</dbReference>
<dbReference type="InterPro" id="IPR013428">
    <property type="entry name" value="Membrane-bound_put_N"/>
</dbReference>
<dbReference type="GO" id="GO:0046872">
    <property type="term" value="F:metal ion binding"/>
    <property type="evidence" value="ECO:0007669"/>
    <property type="project" value="UniProtKB-KW"/>
</dbReference>
<dbReference type="GO" id="GO:0020037">
    <property type="term" value="F:heme binding"/>
    <property type="evidence" value="ECO:0007669"/>
    <property type="project" value="InterPro"/>
</dbReference>
<dbReference type="PANTHER" id="PTHR33546:SF1">
    <property type="entry name" value="LARGE, MULTIFUNCTIONAL SECRETED PROTEIN"/>
    <property type="match status" value="1"/>
</dbReference>
<comment type="caution">
    <text evidence="6">The sequence shown here is derived from an EMBL/GenBank/DDBJ whole genome shotgun (WGS) entry which is preliminary data.</text>
</comment>
<evidence type="ECO:0000256" key="1">
    <source>
        <dbReference type="ARBA" id="ARBA00022617"/>
    </source>
</evidence>
<evidence type="ECO:0000256" key="4">
    <source>
        <dbReference type="PROSITE-ProRule" id="PRU00433"/>
    </source>
</evidence>
<dbReference type="NCBIfam" id="TIGR02604">
    <property type="entry name" value="Piru_Ver_Nterm"/>
    <property type="match status" value="1"/>
</dbReference>
<keyword evidence="7" id="KW-1185">Reference proteome</keyword>
<keyword evidence="2 4" id="KW-0479">Metal-binding</keyword>
<dbReference type="Pfam" id="PF23500">
    <property type="entry name" value="DUF7133"/>
    <property type="match status" value="1"/>
</dbReference>
<dbReference type="InterPro" id="IPR011989">
    <property type="entry name" value="ARM-like"/>
</dbReference>
<dbReference type="SUPFAM" id="SSF50952">
    <property type="entry name" value="Soluble quinoprotein glucose dehydrogenase"/>
    <property type="match status" value="1"/>
</dbReference>
<proteinExistence type="predicted"/>
<dbReference type="InterPro" id="IPR011041">
    <property type="entry name" value="Quinoprot_gluc/sorb_DH_b-prop"/>
</dbReference>
<dbReference type="PROSITE" id="PS51007">
    <property type="entry name" value="CYTC"/>
    <property type="match status" value="1"/>
</dbReference>
<evidence type="ECO:0000313" key="6">
    <source>
        <dbReference type="EMBL" id="KAA5547161.1"/>
    </source>
</evidence>
<dbReference type="SUPFAM" id="SSF48371">
    <property type="entry name" value="ARM repeat"/>
    <property type="match status" value="1"/>
</dbReference>
<organism evidence="6 7">
    <name type="scientific">Roseiconus nitratireducens</name>
    <dbReference type="NCBI Taxonomy" id="2605748"/>
    <lineage>
        <taxon>Bacteria</taxon>
        <taxon>Pseudomonadati</taxon>
        <taxon>Planctomycetota</taxon>
        <taxon>Planctomycetia</taxon>
        <taxon>Pirellulales</taxon>
        <taxon>Pirellulaceae</taxon>
        <taxon>Roseiconus</taxon>
    </lineage>
</organism>
<dbReference type="Gene3D" id="3.40.50.880">
    <property type="match status" value="1"/>
</dbReference>
<dbReference type="InterPro" id="IPR016024">
    <property type="entry name" value="ARM-type_fold"/>
</dbReference>
<evidence type="ECO:0000313" key="7">
    <source>
        <dbReference type="Proteomes" id="UP000324479"/>
    </source>
</evidence>
<dbReference type="Proteomes" id="UP000324479">
    <property type="component" value="Unassembled WGS sequence"/>
</dbReference>
<dbReference type="SUPFAM" id="SSF52317">
    <property type="entry name" value="Class I glutamine amidotransferase-like"/>
    <property type="match status" value="1"/>
</dbReference>
<dbReference type="Pfam" id="PF13646">
    <property type="entry name" value="HEAT_2"/>
    <property type="match status" value="1"/>
</dbReference>
<name>A0A5M6DI07_9BACT</name>
<dbReference type="Gene3D" id="1.25.10.10">
    <property type="entry name" value="Leucine-rich Repeat Variant"/>
    <property type="match status" value="1"/>
</dbReference>
<dbReference type="InterPro" id="IPR013427">
    <property type="entry name" value="Haem-bd_dom_put"/>
</dbReference>
<reference evidence="6 7" key="1">
    <citation type="submission" date="2019-08" db="EMBL/GenBank/DDBJ databases">
        <authorList>
            <person name="Dhanesh K."/>
            <person name="Kumar G."/>
            <person name="Sasikala C."/>
            <person name="Venkata Ramana C."/>
        </authorList>
    </citation>
    <scope>NUCLEOTIDE SEQUENCE [LARGE SCALE GENOMIC DNA]</scope>
    <source>
        <strain evidence="6 7">JC645</strain>
    </source>
</reference>
<accession>A0A5M6DI07</accession>
<feature type="domain" description="Cytochrome c" evidence="5">
    <location>
        <begin position="1161"/>
        <end position="1294"/>
    </location>
</feature>
<dbReference type="InterPro" id="IPR029010">
    <property type="entry name" value="ThuA-like"/>
</dbReference>
<evidence type="ECO:0000259" key="5">
    <source>
        <dbReference type="PROSITE" id="PS51007"/>
    </source>
</evidence>
<dbReference type="InterPro" id="IPR009056">
    <property type="entry name" value="Cyt_c-like_dom"/>
</dbReference>
<dbReference type="Gene3D" id="1.10.760.10">
    <property type="entry name" value="Cytochrome c-like domain"/>
    <property type="match status" value="1"/>
</dbReference>
<sequence>MHRFIPSGSAPAGSLPLPGHSGTLWALLALVVFSIVGPLGSIGPFALTGPVAAQEADTTLRVLFLGDNGHHQPQRRFLELQPYLEEQGIELSYTDRVSDLNLPNLKRYDALLLYANIDEIAPDQAEALLQYVAEGGGFVPLHCATYCFRNSPEVVALMGGQFQRHGTGVFRTEIAAPDHPVMKGFGGFESWDETYVHHLHNEKDRTVLSYRVDDEGREPWTWVRTQGDGRVFYTAWGHDQRTWTHPGFQNLVERGIRWAAGGDPQIAGPYQAERPFPVPKMTEMPTDRADFEYVDVGGKIPNYTPSSRWGTQGEPLNLMQKPLPPEESIKHLVVPEGFHVELFASEPDLGGKPICMAWDERGRLWVAETYDYPNELRRSGEGRDRIRICEDTDGDGRADKFTVFAEQLSIPTTMAFHRGGVLVQNGTQTLFLKDTDGDDKADQRDVLIEGWELGDTHGGVSNFQYGLDNWIWAMQGYNNSAPVINDQRTQRFRMGFFRIRPDGSEIEFIRSTNNNTWGLGISEEGLIFGSTANGCPSVYMPIPNRYYEQVQGWTPSLTLNSIADTNNFSPITDKVRQVDHHGGYTAGAGHALYTAREYPREYWNRVAFVNGPTGHLVGSFVLNHRGTEFHSTSPFNLLASDDEWTAPIMAEVGPDGQVWVIDWYNFIVQHNPTPIGFKTGRGAAYETDLRDKKHGRIYRVVADSSTGSPVPDLSSADADQLVQTLTHPTMLVRKHAQRLLVERGQSDVVDALLALVADRQVDEIGLNVGAIHALWTLQGLGLLDGSHENVNEAVFAALQHPSPGVRRNALQVLPPLPASVQALVDAGLHRDNDPNVRLAAILAMADLPAGEAAAGAIRSLLNDPNEMNDRWIPDAITSAAAHNSEAFLTSLADLQPAGNRVLELVALVAEHHTRSESGSDPAKLLAAISDADPRVVAAVLEGVSRGWKADREIELADATESKLESMIQRLPSASRGTLVKLAGQWGSERFRRYQKEIADSLLKQVRDQDLGDRARITAADQLIEFMPDDRETAVDLLDEVTPRTPPEVAAGIMRAFDACRWDGIGEEIVSRLGTLTPGVKKVAYEQLLRRPQSTMALLDAADAGTVSLDQLALDQKQSLRSHPSQQIAERAKEILERGGSLPNADRQEVLNDYLVSTKSEGDVTAGKAVFKEHCSKCHMYGDMGANIGPNLTGMAVHPKEELLTHILDPSRNVEGNFRAYNVLTVDGVVLSGMLASESKTAVELFDTEGKRQSVLRDDIEELVMSTKSIMPEGFEKSINKKAMTDLLEFLTDSGPYVPIPLDRYATAISTKGLFSDSDNGPDRLIFSDWKPKLFEQVPFLLTDPKNGTQPNIILLHGPRGSLPPKMPRSVSLPCNTAAKAIHLLSGVGGWSFPFEQEKSVTMIVRLHYADGKTEDHELINGVHFADYIRRVDVPKSEFAFELGNQQIRYLSVAPERSEKIESIELVKGEDATAPIVMAVTIETPQSSEEG</sequence>
<dbReference type="InterPro" id="IPR029062">
    <property type="entry name" value="Class_I_gatase-like"/>
</dbReference>
<dbReference type="GO" id="GO:0009055">
    <property type="term" value="F:electron transfer activity"/>
    <property type="evidence" value="ECO:0007669"/>
    <property type="project" value="InterPro"/>
</dbReference>
<keyword evidence="1 4" id="KW-0349">Heme</keyword>
<keyword evidence="3 4" id="KW-0408">Iron</keyword>
<dbReference type="InterPro" id="IPR055557">
    <property type="entry name" value="DUF7133"/>
</dbReference>
<dbReference type="Pfam" id="PF06283">
    <property type="entry name" value="ThuA"/>
    <property type="match status" value="1"/>
</dbReference>
<evidence type="ECO:0000256" key="2">
    <source>
        <dbReference type="ARBA" id="ARBA00022723"/>
    </source>
</evidence>
<gene>
    <name evidence="6" type="ORF">FYK55_01765</name>
</gene>
<protein>
    <submittedName>
        <fullName evidence="6">C-type cytochrome</fullName>
    </submittedName>
</protein>
<dbReference type="Pfam" id="PF13442">
    <property type="entry name" value="Cytochrome_CBB3"/>
    <property type="match status" value="1"/>
</dbReference>
<dbReference type="PANTHER" id="PTHR33546">
    <property type="entry name" value="LARGE, MULTIFUNCTIONAL SECRETED PROTEIN-RELATED"/>
    <property type="match status" value="1"/>
</dbReference>
<evidence type="ECO:0000256" key="3">
    <source>
        <dbReference type="ARBA" id="ARBA00023004"/>
    </source>
</evidence>
<dbReference type="RefSeq" id="WP_150074271.1">
    <property type="nucleotide sequence ID" value="NZ_VWOX01000001.1"/>
</dbReference>
<dbReference type="InterPro" id="IPR036909">
    <property type="entry name" value="Cyt_c-like_dom_sf"/>
</dbReference>
<dbReference type="SUPFAM" id="SSF46626">
    <property type="entry name" value="Cytochrome c"/>
    <property type="match status" value="1"/>
</dbReference>